<dbReference type="GO" id="GO:0004534">
    <property type="term" value="F:5'-3' RNA exonuclease activity"/>
    <property type="evidence" value="ECO:0007669"/>
    <property type="project" value="TreeGrafter"/>
</dbReference>
<dbReference type="Gene3D" id="3.20.20.140">
    <property type="entry name" value="Metal-dependent hydrolases"/>
    <property type="match status" value="1"/>
</dbReference>
<dbReference type="PANTHER" id="PTHR42924:SF3">
    <property type="entry name" value="POLYMERASE_HISTIDINOL PHOSPHATASE N-TERMINAL DOMAIN-CONTAINING PROTEIN"/>
    <property type="match status" value="1"/>
</dbReference>
<dbReference type="EMBL" id="MOMC01000002">
    <property type="protein sequence ID" value="ONH33873.1"/>
    <property type="molecule type" value="Genomic_DNA"/>
</dbReference>
<gene>
    <name evidence="1" type="ORF">BL253_00600</name>
</gene>
<name>A0A1V2IL09_9ACTN</name>
<dbReference type="Gene3D" id="1.10.150.650">
    <property type="match status" value="1"/>
</dbReference>
<dbReference type="STRING" id="1834516.BL253_00600"/>
<accession>A0A1V2IL09</accession>
<dbReference type="InterPro" id="IPR052018">
    <property type="entry name" value="PHP_domain"/>
</dbReference>
<sequence>MLTPAALVAAAADAGLSTIALTDHDTTAGTAAAEAALRPGMTLVPGAEISCEVRVSADRVISLHVLAYLFDPAEPEFAAARALLRDDRETRARRMVDMLAADGHPVSWERIGELAGGTVGRPHIAAALLEAGVLSHFDEAFTPSWIGGRGSRYWVGKSQPDVAEALRLIHQAGGVSVFAHPFAAARGPVVGPEVIERMARLGLAGVEVDHPDHPPAARARLRALAADLGLLATGSSDFHGTREGPGRGIGANGTAPDVLAALVDRATGDTPRTR</sequence>
<reference evidence="2" key="1">
    <citation type="submission" date="2016-10" db="EMBL/GenBank/DDBJ databases">
        <title>Frankia sp. NRRL B-16386 Genome sequencing.</title>
        <authorList>
            <person name="Ghodhbane-Gtari F."/>
            <person name="Swanson E."/>
            <person name="Gueddou A."/>
            <person name="Hezbri K."/>
            <person name="Ktari K."/>
            <person name="Nouioui I."/>
            <person name="Morris K."/>
            <person name="Simpson S."/>
            <person name="Abebe-Akele F."/>
            <person name="Thomas K."/>
            <person name="Gtari M."/>
            <person name="Tisa L.S."/>
        </authorList>
    </citation>
    <scope>NUCLEOTIDE SEQUENCE [LARGE SCALE GENOMIC DNA]</scope>
    <source>
        <strain evidence="2">NRRL B-16386</strain>
    </source>
</reference>
<dbReference type="Proteomes" id="UP000188929">
    <property type="component" value="Unassembled WGS sequence"/>
</dbReference>
<dbReference type="RefSeq" id="WP_081437866.1">
    <property type="nucleotide sequence ID" value="NZ_MOMC01000002.1"/>
</dbReference>
<evidence type="ECO:0000313" key="1">
    <source>
        <dbReference type="EMBL" id="ONH33873.1"/>
    </source>
</evidence>
<comment type="caution">
    <text evidence="1">The sequence shown here is derived from an EMBL/GenBank/DDBJ whole genome shotgun (WGS) entry which is preliminary data.</text>
</comment>
<protein>
    <submittedName>
        <fullName evidence="1">Phosphatase</fullName>
    </submittedName>
</protein>
<proteinExistence type="predicted"/>
<dbReference type="AlphaFoldDB" id="A0A1V2IL09"/>
<dbReference type="PANTHER" id="PTHR42924">
    <property type="entry name" value="EXONUCLEASE"/>
    <property type="match status" value="1"/>
</dbReference>
<dbReference type="GO" id="GO:0035312">
    <property type="term" value="F:5'-3' DNA exonuclease activity"/>
    <property type="evidence" value="ECO:0007669"/>
    <property type="project" value="TreeGrafter"/>
</dbReference>
<evidence type="ECO:0000313" key="2">
    <source>
        <dbReference type="Proteomes" id="UP000188929"/>
    </source>
</evidence>
<dbReference type="SUPFAM" id="SSF89550">
    <property type="entry name" value="PHP domain-like"/>
    <property type="match status" value="1"/>
</dbReference>
<dbReference type="InterPro" id="IPR016195">
    <property type="entry name" value="Pol/histidinol_Pase-like"/>
</dbReference>
<organism evidence="1 2">
    <name type="scientific">Pseudofrankia asymbiotica</name>
    <dbReference type="NCBI Taxonomy" id="1834516"/>
    <lineage>
        <taxon>Bacteria</taxon>
        <taxon>Bacillati</taxon>
        <taxon>Actinomycetota</taxon>
        <taxon>Actinomycetes</taxon>
        <taxon>Frankiales</taxon>
        <taxon>Frankiaceae</taxon>
        <taxon>Pseudofrankia</taxon>
    </lineage>
</organism>
<keyword evidence="2" id="KW-1185">Reference proteome</keyword>